<reference evidence="1" key="2">
    <citation type="submission" date="2020-05" db="UniProtKB">
        <authorList>
            <consortium name="EnsemblMetazoa"/>
        </authorList>
    </citation>
    <scope>IDENTIFICATION</scope>
    <source>
        <strain evidence="1">IAEA</strain>
    </source>
</reference>
<proteinExistence type="predicted"/>
<name>A0A1B0ADC2_GLOPL</name>
<dbReference type="EnsemblMetazoa" id="GPAI041990-RA">
    <property type="protein sequence ID" value="GPAI041990-PA"/>
    <property type="gene ID" value="GPAI041990"/>
</dbReference>
<sequence>MTSIIFEEKEGKKSKVIYDDMRIKKREHYQGNVKTEKRKFKYEEKNKKLITFLTLLTISTTVYIDMHMGKHITVALTTRNRKLFASSREPIINIKENVARSLSPYRNDAGYGKPLTAFVQKDATNSIQIKDKPEFDPVHVSIKKCFLNSTCFNRWCKARSKRKHSRREGVLLTIAQKLVNVNEGLYVTTHVGRCLLM</sequence>
<evidence type="ECO:0000313" key="2">
    <source>
        <dbReference type="Proteomes" id="UP000092445"/>
    </source>
</evidence>
<dbReference type="Proteomes" id="UP000092445">
    <property type="component" value="Unassembled WGS sequence"/>
</dbReference>
<organism evidence="1 2">
    <name type="scientific">Glossina pallidipes</name>
    <name type="common">Tsetse fly</name>
    <dbReference type="NCBI Taxonomy" id="7398"/>
    <lineage>
        <taxon>Eukaryota</taxon>
        <taxon>Metazoa</taxon>
        <taxon>Ecdysozoa</taxon>
        <taxon>Arthropoda</taxon>
        <taxon>Hexapoda</taxon>
        <taxon>Insecta</taxon>
        <taxon>Pterygota</taxon>
        <taxon>Neoptera</taxon>
        <taxon>Endopterygota</taxon>
        <taxon>Diptera</taxon>
        <taxon>Brachycera</taxon>
        <taxon>Muscomorpha</taxon>
        <taxon>Hippoboscoidea</taxon>
        <taxon>Glossinidae</taxon>
        <taxon>Glossina</taxon>
    </lineage>
</organism>
<evidence type="ECO:0000313" key="1">
    <source>
        <dbReference type="EnsemblMetazoa" id="GPAI041990-PA"/>
    </source>
</evidence>
<protein>
    <submittedName>
        <fullName evidence="1">Uncharacterized protein</fullName>
    </submittedName>
</protein>
<keyword evidence="2" id="KW-1185">Reference proteome</keyword>
<accession>A0A1B0ADC2</accession>
<dbReference type="AlphaFoldDB" id="A0A1B0ADC2"/>
<reference evidence="2" key="1">
    <citation type="submission" date="2014-03" db="EMBL/GenBank/DDBJ databases">
        <authorList>
            <person name="Aksoy S."/>
            <person name="Warren W."/>
            <person name="Wilson R.K."/>
        </authorList>
    </citation>
    <scope>NUCLEOTIDE SEQUENCE [LARGE SCALE GENOMIC DNA]</scope>
    <source>
        <strain evidence="2">IAEA</strain>
    </source>
</reference>
<dbReference type="VEuPathDB" id="VectorBase:GPAI041990"/>